<dbReference type="EMBL" id="CAMXCT030002802">
    <property type="protein sequence ID" value="CAL4787891.1"/>
    <property type="molecule type" value="Genomic_DNA"/>
</dbReference>
<protein>
    <recommendedName>
        <fullName evidence="6">RING-type domain-containing protein</fullName>
    </recommendedName>
</protein>
<feature type="compositionally biased region" description="Basic and acidic residues" evidence="5">
    <location>
        <begin position="1"/>
        <end position="12"/>
    </location>
</feature>
<feature type="compositionally biased region" description="Basic and acidic residues" evidence="5">
    <location>
        <begin position="75"/>
        <end position="84"/>
    </location>
</feature>
<keyword evidence="1" id="KW-0479">Metal-binding</keyword>
<dbReference type="Pfam" id="PF00097">
    <property type="entry name" value="zf-C3HC4"/>
    <property type="match status" value="1"/>
</dbReference>
<dbReference type="GO" id="GO:0008270">
    <property type="term" value="F:zinc ion binding"/>
    <property type="evidence" value="ECO:0007669"/>
    <property type="project" value="UniProtKB-KW"/>
</dbReference>
<dbReference type="SMART" id="SM00184">
    <property type="entry name" value="RING"/>
    <property type="match status" value="1"/>
</dbReference>
<dbReference type="Gene3D" id="3.60.10.10">
    <property type="entry name" value="Endonuclease/exonuclease/phosphatase"/>
    <property type="match status" value="1"/>
</dbReference>
<keyword evidence="2 4" id="KW-0863">Zinc-finger</keyword>
<evidence type="ECO:0000256" key="4">
    <source>
        <dbReference type="PROSITE-ProRule" id="PRU00175"/>
    </source>
</evidence>
<evidence type="ECO:0000259" key="6">
    <source>
        <dbReference type="PROSITE" id="PS50089"/>
    </source>
</evidence>
<evidence type="ECO:0000313" key="7">
    <source>
        <dbReference type="EMBL" id="CAI4000579.1"/>
    </source>
</evidence>
<dbReference type="InterPro" id="IPR018957">
    <property type="entry name" value="Znf_C3HC4_RING-type"/>
</dbReference>
<dbReference type="SUPFAM" id="SSF56219">
    <property type="entry name" value="DNase I-like"/>
    <property type="match status" value="1"/>
</dbReference>
<dbReference type="CDD" id="cd16448">
    <property type="entry name" value="RING-H2"/>
    <property type="match status" value="1"/>
</dbReference>
<accession>A0A9P1G4D5</accession>
<dbReference type="InterPro" id="IPR036691">
    <property type="entry name" value="Endo/exonu/phosph_ase_sf"/>
</dbReference>
<dbReference type="Proteomes" id="UP001152797">
    <property type="component" value="Unassembled WGS sequence"/>
</dbReference>
<evidence type="ECO:0000256" key="5">
    <source>
        <dbReference type="SAM" id="MobiDB-lite"/>
    </source>
</evidence>
<evidence type="ECO:0000313" key="8">
    <source>
        <dbReference type="EMBL" id="CAL1153954.1"/>
    </source>
</evidence>
<dbReference type="PROSITE" id="PS50089">
    <property type="entry name" value="ZF_RING_2"/>
    <property type="match status" value="1"/>
</dbReference>
<name>A0A9P1G4D5_9DINO</name>
<sequence>GVDPRGGTKEDSPLPTSTPLPPAQTNMDGFQTRALNLALELAERTVHQYGEHGRVAASPPVPPARPRSRFPIPRRPREARRPDSPETPSRHNVGGKSVGRGSEGQSRGTGKGGGHAHYKGNTRGDNGKGSTTRQHRGKGPGSRKGVGKGKGRTSAAVGRGHARPVTLFTSQPRRPPPQPPASRPTPPSQPPRSSPEPGSTQTHRRRLRRERLASALMRPARVLLPQQLPPGVFVSPLPADLSHAAVNGLRQAFFNASETIAGLEGDVEAFPLGQGVHLVHRALGNRNIRQAVAAELGDFMNTPIGQLRIQITSRPETPAALADIPGCPYGRVFVASGAEGSTVCSVCLEEAYQPGQMLVRTYCLHVFHYECLSQWIDEDDSLASSYSVCRPLCGCSAPVRPLGPSPAFIAFCCRPLCGLLAPVRLPPSSVTGPCAALGPGVDFLFFRFNQYNLPGPLIWISLLPTTTIQSRILKLDKCQEKIFRLDGQGQMPVLLADGFSDAGFTAICHGPPEEGLAPRGGAGVALVVRRSIISTWSDISRDRLGRCIASTLYLSSGLPLRVIGVYAISGSSLPGFDGNAFQVAAESQLVRFIQEQLQAADVQGMTCLVLGDLNSVQSPQIDCWSTTHIMRPASLAAKLSEFDCADVFRLRHPSLRAFTYFSHAGTASRIDGIWILNPVGHAPLPVINSAVLLGWHRRVDHEPVLADFLTSLPETEDVESQHAPPAWKRLVQAMNSSTPSLQRQVLAKLRPHELRLRHLQRESLRIFAAVQPTELFAHRFEGMDGVKAHQAADFRTAELAQDLHSTFDDLFHILCVCLPEIPPHSSRAHCWATQAWEECVHHLRVLRNVFLDNNPPGDLGDALRSVQPFWTKAHKAETRLLRHAPCHNVPPWDSFEDNKREWLISLGWRDLTYSALPPPREQVQPPGLTTSGRIKSWARLMRPRLAPDSGYVPSTFTCADGTVVRPRTKAEVLAGAIQEWARLLHHPRSPWVSPYVTQWRDATAISRGSPAFLYRSVQDAPALHDRLAVAYFGHGPWVHVTWSRDDVRICGGFAISIGTWVLTLESSDPGWIVARRPAPVSSASWIVVSISDRPPSECSLDWWLHQDHGWLLLRQATRPDYTPVLPLTLAERTRLVSQMRNSRPGPSGFKLLFLSLFPPWVAELFWELLDCQRLSALVAPSLKRAIQVHMPKPTGGYRALSMLEEAFKALEGPVTKRLQQQPSFLISFSITNQAYVPGVNAASEVLHTDALLCEDAVRHGRSICRIPSDYEKIFNTLLLPQIDAVLQARGVPDCARRFYASAFQGHTLQLETKFGLTADLAVQRGVMQGGISSPALSRPAQDPILRLRESSPAAYVTSSGRRVATVGYSDDAEHYGSGIADVPVIVSELGLGSVHTGIGFAWAKFSAFASDWEDNWDSLDPTTGLSSDSVAVTSYDIWQGRRGRNTLNRTLPGSVALRRLSQRRSSWDERLAFFQWIMRGAIAYVPLVGLPPPIELHKIDAAFQHLLLAGLGVRSTVERMSLLVAASSGGLQIPSVVESVLAAAASDLLLLLSGYTTASILARDALREVLFLPGAEAEQATGLVVQAIRLLAHYGIYINVQTDRFTSRVLDGLPAQSAHLLVGPYKSTPPSVTVARVGFVANTFRLLFQSWDMEGRPAHSWSAVGLWQEVLPPAFPFTPLQCSRAVAHAQAMARRDWSTECSLFRPGFPPPQIPEVWPTTAWEHQALSASPRADYLDSFTPFPTGADFGIFSDGGFSGGDKASFSCQARSFGDPPGYWDSSTVMTSPIVSRLPTAYGNAACDIHTTELMGMIAGLRYAQPGNWNLYVGDRSSLFSLLRSLSDAHTPQGVLRSANIPLATRVQTTLQRLKKSWASPPTALPSWRLHQIMFPDQWNVQKLEAGRHVWYSQIAFCEFGLVGTFAFLSIQRTMVTSPARAAVRALLRQQALSEWQRRPVQGKLASLQQRVFTASLDPHFYTSCSTLPASSILRLAHDPHTVDLSATIFRCVRLIGGGWTEQLKVQPEYARVAQFLYERNLLDTPRTCPLCRLSPGTPRHTTMDCPVTKPLADALRSILEQHLQKLDERGTISSAARAWQRSLSQQGQAHLLQEPDPVSARQWPLLSAWRWLVHIPSRHVELTSDVAGHSASAVLAEGESDLAHRGVLPMDLGNAILRAGRSLAEYQVAPLDDLAPEQFAHLLHPDQLADELVQASARRIRLKPVLDFTTLLLHGLRAIRYHYATRMSFFISCVKLHMHQPEAVPHPLVPAARSPSDRFSAWCSTPAGQGVLQQLRWLAPTQPILVARLQAELGTVPPLQPFGYHSHNLEEFLFARVHPLVGVFTCRGMMPNLFYTPAAPVTCSLVLSQPFVSAPPAGKRKFSPLPPKHCLVFGAVKLVLVFASAAGGQFTFVHTVAAGTAGRIKHMPPPQTTPSASAQTVPTPGCTLQLPLQSVCSAPLFRESSGSTSPRLQIAH</sequence>
<dbReference type="Pfam" id="PF00078">
    <property type="entry name" value="RVT_1"/>
    <property type="match status" value="1"/>
</dbReference>
<dbReference type="SUPFAM" id="SSF57850">
    <property type="entry name" value="RING/U-box"/>
    <property type="match status" value="1"/>
</dbReference>
<feature type="compositionally biased region" description="Gly residues" evidence="5">
    <location>
        <begin position="96"/>
        <end position="113"/>
    </location>
</feature>
<gene>
    <name evidence="7" type="ORF">C1SCF055_LOCUS26688</name>
</gene>
<comment type="caution">
    <text evidence="7">The sequence shown here is derived from an EMBL/GenBank/DDBJ whole genome shotgun (WGS) entry which is preliminary data.</text>
</comment>
<keyword evidence="3" id="KW-0862">Zinc</keyword>
<dbReference type="Gene3D" id="3.30.40.10">
    <property type="entry name" value="Zinc/RING finger domain, C3HC4 (zinc finger)"/>
    <property type="match status" value="1"/>
</dbReference>
<dbReference type="InterPro" id="IPR000477">
    <property type="entry name" value="RT_dom"/>
</dbReference>
<feature type="compositionally biased region" description="Pro residues" evidence="5">
    <location>
        <begin position="173"/>
        <end position="194"/>
    </location>
</feature>
<feature type="non-terminal residue" evidence="7">
    <location>
        <position position="1"/>
    </location>
</feature>
<feature type="region of interest" description="Disordered" evidence="5">
    <location>
        <begin position="1"/>
        <end position="30"/>
    </location>
</feature>
<evidence type="ECO:0000256" key="1">
    <source>
        <dbReference type="ARBA" id="ARBA00022723"/>
    </source>
</evidence>
<keyword evidence="9" id="KW-1185">Reference proteome</keyword>
<reference evidence="8" key="2">
    <citation type="submission" date="2024-04" db="EMBL/GenBank/DDBJ databases">
        <authorList>
            <person name="Chen Y."/>
            <person name="Shah S."/>
            <person name="Dougan E. K."/>
            <person name="Thang M."/>
            <person name="Chan C."/>
        </authorList>
    </citation>
    <scope>NUCLEOTIDE SEQUENCE [LARGE SCALE GENOMIC DNA]</scope>
</reference>
<dbReference type="EMBL" id="CAMXCT020002802">
    <property type="protein sequence ID" value="CAL1153954.1"/>
    <property type="molecule type" value="Genomic_DNA"/>
</dbReference>
<reference evidence="7" key="1">
    <citation type="submission" date="2022-10" db="EMBL/GenBank/DDBJ databases">
        <authorList>
            <person name="Chen Y."/>
            <person name="Dougan E. K."/>
            <person name="Chan C."/>
            <person name="Rhodes N."/>
            <person name="Thang M."/>
        </authorList>
    </citation>
    <scope>NUCLEOTIDE SEQUENCE</scope>
</reference>
<dbReference type="InterPro" id="IPR013083">
    <property type="entry name" value="Znf_RING/FYVE/PHD"/>
</dbReference>
<feature type="region of interest" description="Disordered" evidence="5">
    <location>
        <begin position="50"/>
        <end position="206"/>
    </location>
</feature>
<evidence type="ECO:0000313" key="9">
    <source>
        <dbReference type="Proteomes" id="UP001152797"/>
    </source>
</evidence>
<organism evidence="7">
    <name type="scientific">Cladocopium goreaui</name>
    <dbReference type="NCBI Taxonomy" id="2562237"/>
    <lineage>
        <taxon>Eukaryota</taxon>
        <taxon>Sar</taxon>
        <taxon>Alveolata</taxon>
        <taxon>Dinophyceae</taxon>
        <taxon>Suessiales</taxon>
        <taxon>Symbiodiniaceae</taxon>
        <taxon>Cladocopium</taxon>
    </lineage>
</organism>
<evidence type="ECO:0000256" key="3">
    <source>
        <dbReference type="ARBA" id="ARBA00022833"/>
    </source>
</evidence>
<dbReference type="EMBL" id="CAMXCT010002802">
    <property type="protein sequence ID" value="CAI4000579.1"/>
    <property type="molecule type" value="Genomic_DNA"/>
</dbReference>
<dbReference type="InterPro" id="IPR001841">
    <property type="entry name" value="Znf_RING"/>
</dbReference>
<feature type="non-terminal residue" evidence="7">
    <location>
        <position position="2471"/>
    </location>
</feature>
<dbReference type="OrthoDB" id="415690at2759"/>
<feature type="domain" description="RING-type" evidence="6">
    <location>
        <begin position="344"/>
        <end position="389"/>
    </location>
</feature>
<proteinExistence type="predicted"/>
<evidence type="ECO:0000256" key="2">
    <source>
        <dbReference type="ARBA" id="ARBA00022771"/>
    </source>
</evidence>